<feature type="region of interest" description="Disordered" evidence="5">
    <location>
        <begin position="1"/>
        <end position="24"/>
    </location>
</feature>
<protein>
    <recommendedName>
        <fullName evidence="7">Fatty acid hydroxylase domain-containing protein</fullName>
    </recommendedName>
</protein>
<evidence type="ECO:0000256" key="3">
    <source>
        <dbReference type="ARBA" id="ARBA00022989"/>
    </source>
</evidence>
<evidence type="ECO:0000313" key="8">
    <source>
        <dbReference type="EMBL" id="RMX49768.1"/>
    </source>
</evidence>
<dbReference type="EMBL" id="RCHS01002058">
    <property type="protein sequence ID" value="RMX49768.1"/>
    <property type="molecule type" value="Genomic_DNA"/>
</dbReference>
<comment type="caution">
    <text evidence="8">The sequence shown here is derived from an EMBL/GenBank/DDBJ whole genome shotgun (WGS) entry which is preliminary data.</text>
</comment>
<dbReference type="PANTHER" id="PTHR11863">
    <property type="entry name" value="STEROL DESATURASE"/>
    <property type="match status" value="1"/>
</dbReference>
<dbReference type="Pfam" id="PF04116">
    <property type="entry name" value="FA_hydroxylase"/>
    <property type="match status" value="1"/>
</dbReference>
<dbReference type="STRING" id="46731.A0A3M6U8I1"/>
<comment type="subcellular location">
    <subcellularLocation>
        <location evidence="1">Membrane</location>
    </subcellularLocation>
</comment>
<evidence type="ECO:0000256" key="2">
    <source>
        <dbReference type="ARBA" id="ARBA00022692"/>
    </source>
</evidence>
<gene>
    <name evidence="8" type="ORF">pdam_00019759</name>
</gene>
<dbReference type="OrthoDB" id="408954at2759"/>
<feature type="transmembrane region" description="Helical" evidence="6">
    <location>
        <begin position="236"/>
        <end position="256"/>
    </location>
</feature>
<keyword evidence="2 6" id="KW-0812">Transmembrane</keyword>
<dbReference type="GO" id="GO:0016491">
    <property type="term" value="F:oxidoreductase activity"/>
    <property type="evidence" value="ECO:0007669"/>
    <property type="project" value="InterPro"/>
</dbReference>
<evidence type="ECO:0000259" key="7">
    <source>
        <dbReference type="Pfam" id="PF04116"/>
    </source>
</evidence>
<evidence type="ECO:0000256" key="1">
    <source>
        <dbReference type="ARBA" id="ARBA00004370"/>
    </source>
</evidence>
<evidence type="ECO:0000256" key="4">
    <source>
        <dbReference type="ARBA" id="ARBA00023136"/>
    </source>
</evidence>
<evidence type="ECO:0000256" key="5">
    <source>
        <dbReference type="SAM" id="MobiDB-lite"/>
    </source>
</evidence>
<feature type="transmembrane region" description="Helical" evidence="6">
    <location>
        <begin position="268"/>
        <end position="291"/>
    </location>
</feature>
<dbReference type="AlphaFoldDB" id="A0A3M6U8I1"/>
<dbReference type="GO" id="GO:0008610">
    <property type="term" value="P:lipid biosynthetic process"/>
    <property type="evidence" value="ECO:0007669"/>
    <property type="project" value="InterPro"/>
</dbReference>
<dbReference type="GO" id="GO:0005506">
    <property type="term" value="F:iron ion binding"/>
    <property type="evidence" value="ECO:0007669"/>
    <property type="project" value="InterPro"/>
</dbReference>
<accession>A0A3M6U8I1</accession>
<reference evidence="8 9" key="1">
    <citation type="journal article" date="2018" name="Sci. Rep.">
        <title>Comparative analysis of the Pocillopora damicornis genome highlights role of immune system in coral evolution.</title>
        <authorList>
            <person name="Cunning R."/>
            <person name="Bay R.A."/>
            <person name="Gillette P."/>
            <person name="Baker A.C."/>
            <person name="Traylor-Knowles N."/>
        </authorList>
    </citation>
    <scope>NUCLEOTIDE SEQUENCE [LARGE SCALE GENOMIC DNA]</scope>
    <source>
        <strain evidence="8">RSMAS</strain>
        <tissue evidence="8">Whole animal</tissue>
    </source>
</reference>
<feature type="domain" description="Fatty acid hydroxylase" evidence="7">
    <location>
        <begin position="211"/>
        <end position="334"/>
    </location>
</feature>
<feature type="transmembrane region" description="Helical" evidence="6">
    <location>
        <begin position="170"/>
        <end position="191"/>
    </location>
</feature>
<keyword evidence="4 6" id="KW-0472">Membrane</keyword>
<proteinExistence type="predicted"/>
<dbReference type="InterPro" id="IPR050307">
    <property type="entry name" value="Sterol_Desaturase_Related"/>
</dbReference>
<keyword evidence="3 6" id="KW-1133">Transmembrane helix</keyword>
<dbReference type="InterPro" id="IPR006694">
    <property type="entry name" value="Fatty_acid_hydroxylase"/>
</dbReference>
<keyword evidence="9" id="KW-1185">Reference proteome</keyword>
<evidence type="ECO:0000313" key="9">
    <source>
        <dbReference type="Proteomes" id="UP000275408"/>
    </source>
</evidence>
<sequence>MTEVEGSPVMPEWAKPRDKNAPPSDSKSVIAALKKTAFVVGTALICFAAARNTITWHVERVWGASGDLWQGWWAKFHSLFGGDQFLLTVVGTNVVTFVVFWLFNAFYLFVDLTGWPKWVLQYKIQDGTNQPSETTRNVLQIVLRINILGMEKYKIKVLDHKKLMRAVKLVLFNQIVVGGLFSIVLYPVYTWRGCPLGPELPTFQWVLFEIAIFSLVEEVGFYYSHRLFHHPRIYRFVHKIHHEWTAPIGVVALYAHPLEHLCSNLSPIVLGPLLMGSHIATAWMWFALAIMTTVNTHSGYHLPFMPSPEAHDFHHLKFTQNYGVLGVLDRLHGTDVMFRNSRVYDRHIMLLGLTPLKQSYPDNPKKGSPNKSK</sequence>
<evidence type="ECO:0000256" key="6">
    <source>
        <dbReference type="SAM" id="Phobius"/>
    </source>
</evidence>
<feature type="transmembrane region" description="Helical" evidence="6">
    <location>
        <begin position="203"/>
        <end position="224"/>
    </location>
</feature>
<name>A0A3M6U8I1_POCDA</name>
<dbReference type="Proteomes" id="UP000275408">
    <property type="component" value="Unassembled WGS sequence"/>
</dbReference>
<feature type="transmembrane region" description="Helical" evidence="6">
    <location>
        <begin position="85"/>
        <end position="110"/>
    </location>
</feature>
<dbReference type="GO" id="GO:0016020">
    <property type="term" value="C:membrane"/>
    <property type="evidence" value="ECO:0007669"/>
    <property type="project" value="UniProtKB-SubCell"/>
</dbReference>
<organism evidence="8 9">
    <name type="scientific">Pocillopora damicornis</name>
    <name type="common">Cauliflower coral</name>
    <name type="synonym">Millepora damicornis</name>
    <dbReference type="NCBI Taxonomy" id="46731"/>
    <lineage>
        <taxon>Eukaryota</taxon>
        <taxon>Metazoa</taxon>
        <taxon>Cnidaria</taxon>
        <taxon>Anthozoa</taxon>
        <taxon>Hexacorallia</taxon>
        <taxon>Scleractinia</taxon>
        <taxon>Astrocoeniina</taxon>
        <taxon>Pocilloporidae</taxon>
        <taxon>Pocillopora</taxon>
    </lineage>
</organism>